<organism evidence="1 2">
    <name type="scientific">Sphaeroforma arctica JP610</name>
    <dbReference type="NCBI Taxonomy" id="667725"/>
    <lineage>
        <taxon>Eukaryota</taxon>
        <taxon>Ichthyosporea</taxon>
        <taxon>Ichthyophonida</taxon>
        <taxon>Sphaeroforma</taxon>
    </lineage>
</organism>
<keyword evidence="2" id="KW-1185">Reference proteome</keyword>
<gene>
    <name evidence="1" type="ORF">SARC_05351</name>
</gene>
<sequence length="80" mass="9235">MAVLKNEWEKAIKLVLSSLSEEDQVKCQNHLRHSPKDFRGAADRLGFRCHIEKNLLNCLHKYHGDPKQAFQVLACLHVRA</sequence>
<dbReference type="Gene3D" id="1.10.1510.30">
    <property type="match status" value="1"/>
</dbReference>
<dbReference type="EMBL" id="KQ241934">
    <property type="protein sequence ID" value="KNC82358.1"/>
    <property type="molecule type" value="Genomic_DNA"/>
</dbReference>
<dbReference type="Proteomes" id="UP000054560">
    <property type="component" value="Unassembled WGS sequence"/>
</dbReference>
<accession>A0A0L0G2E0</accession>
<name>A0A0L0G2E0_9EUKA</name>
<dbReference type="GeneID" id="25905855"/>
<protein>
    <submittedName>
        <fullName evidence="1">Uncharacterized protein</fullName>
    </submittedName>
</protein>
<evidence type="ECO:0000313" key="1">
    <source>
        <dbReference type="EMBL" id="KNC82358.1"/>
    </source>
</evidence>
<evidence type="ECO:0000313" key="2">
    <source>
        <dbReference type="Proteomes" id="UP000054560"/>
    </source>
</evidence>
<proteinExistence type="predicted"/>
<dbReference type="RefSeq" id="XP_014156260.1">
    <property type="nucleotide sequence ID" value="XM_014300785.1"/>
</dbReference>
<dbReference type="AlphaFoldDB" id="A0A0L0G2E0"/>
<reference evidence="1 2" key="1">
    <citation type="submission" date="2011-02" db="EMBL/GenBank/DDBJ databases">
        <title>The Genome Sequence of Sphaeroforma arctica JP610.</title>
        <authorList>
            <consortium name="The Broad Institute Genome Sequencing Platform"/>
            <person name="Russ C."/>
            <person name="Cuomo C."/>
            <person name="Young S.K."/>
            <person name="Zeng Q."/>
            <person name="Gargeya S."/>
            <person name="Alvarado L."/>
            <person name="Berlin A."/>
            <person name="Chapman S.B."/>
            <person name="Chen Z."/>
            <person name="Freedman E."/>
            <person name="Gellesch M."/>
            <person name="Goldberg J."/>
            <person name="Griggs A."/>
            <person name="Gujja S."/>
            <person name="Heilman E."/>
            <person name="Heiman D."/>
            <person name="Howarth C."/>
            <person name="Mehta T."/>
            <person name="Neiman D."/>
            <person name="Pearson M."/>
            <person name="Roberts A."/>
            <person name="Saif S."/>
            <person name="Shea T."/>
            <person name="Shenoy N."/>
            <person name="Sisk P."/>
            <person name="Stolte C."/>
            <person name="Sykes S."/>
            <person name="White J."/>
            <person name="Yandava C."/>
            <person name="Burger G."/>
            <person name="Gray M.W."/>
            <person name="Holland P.W.H."/>
            <person name="King N."/>
            <person name="Lang F.B.F."/>
            <person name="Roger A.J."/>
            <person name="Ruiz-Trillo I."/>
            <person name="Haas B."/>
            <person name="Nusbaum C."/>
            <person name="Birren B."/>
        </authorList>
    </citation>
    <scope>NUCLEOTIDE SEQUENCE [LARGE SCALE GENOMIC DNA]</scope>
    <source>
        <strain evidence="1 2">JP610</strain>
    </source>
</reference>